<feature type="transmembrane region" description="Helical" evidence="9">
    <location>
        <begin position="132"/>
        <end position="155"/>
    </location>
</feature>
<evidence type="ECO:0000256" key="5">
    <source>
        <dbReference type="ARBA" id="ARBA00022824"/>
    </source>
</evidence>
<evidence type="ECO:0000256" key="8">
    <source>
        <dbReference type="ARBA" id="ARBA00045204"/>
    </source>
</evidence>
<keyword evidence="11" id="KW-1185">Reference proteome</keyword>
<comment type="subcellular location">
    <subcellularLocation>
        <location evidence="1">Endoplasmic reticulum membrane</location>
        <topology evidence="1">Multi-pass membrane protein</topology>
    </subcellularLocation>
</comment>
<comment type="function">
    <text evidence="8">Component of the signal peptidase complex (SPC) which catalyzes the cleavage of N-terminal signal sequences from nascent proteins as they are translocated into the lumen of the endoplasmic reticulum. Dispensable for SPC enzymatic activity.</text>
</comment>
<feature type="transmembrane region" description="Helical" evidence="9">
    <location>
        <begin position="108"/>
        <end position="126"/>
    </location>
</feature>
<organism evidence="10 11">
    <name type="scientific">Orbilia blumenaviensis</name>
    <dbReference type="NCBI Taxonomy" id="1796055"/>
    <lineage>
        <taxon>Eukaryota</taxon>
        <taxon>Fungi</taxon>
        <taxon>Dikarya</taxon>
        <taxon>Ascomycota</taxon>
        <taxon>Pezizomycotina</taxon>
        <taxon>Orbiliomycetes</taxon>
        <taxon>Orbiliales</taxon>
        <taxon>Orbiliaceae</taxon>
        <taxon>Orbilia</taxon>
    </lineage>
</organism>
<evidence type="ECO:0000256" key="4">
    <source>
        <dbReference type="ARBA" id="ARBA00022692"/>
    </source>
</evidence>
<evidence type="ECO:0000256" key="9">
    <source>
        <dbReference type="SAM" id="Phobius"/>
    </source>
</evidence>
<dbReference type="PANTHER" id="PTHR13202">
    <property type="entry name" value="MICROSOMAL SIGNAL PEPTIDASE 12 KDA SUBUNIT"/>
    <property type="match status" value="1"/>
</dbReference>
<keyword evidence="6 9" id="KW-1133">Transmembrane helix</keyword>
<sequence>MGNLYLGYANSPRQKGCVLDRTSKSQPPIGCLWTHNPTSLSSFANPRTHRQIHTFLPQTFSDARNTPGAGESAFSLLVLATMEAIQDQFQTIVDGFIDFQGQKLAEQITTYTLTVSAIVGFFAGFITQNIVYTLYIGLAGTLITFLVVVPPWPFFNQAPVRFLSSGSGRKGGSGTIVVDGQEVTVKT</sequence>
<comment type="similarity">
    <text evidence="2">Belongs to the SPCS1 family.</text>
</comment>
<dbReference type="GO" id="GO:0045047">
    <property type="term" value="P:protein targeting to ER"/>
    <property type="evidence" value="ECO:0007669"/>
    <property type="project" value="TreeGrafter"/>
</dbReference>
<reference evidence="10 11" key="1">
    <citation type="submission" date="2019-10" db="EMBL/GenBank/DDBJ databases">
        <authorList>
            <person name="Palmer J.M."/>
        </authorList>
    </citation>
    <scope>NUCLEOTIDE SEQUENCE [LARGE SCALE GENOMIC DNA]</scope>
    <source>
        <strain evidence="10 11">TWF730</strain>
    </source>
</reference>
<dbReference type="PANTHER" id="PTHR13202:SF0">
    <property type="entry name" value="SIGNAL PEPTIDASE COMPLEX SUBUNIT 1"/>
    <property type="match status" value="1"/>
</dbReference>
<keyword evidence="5" id="KW-0256">Endoplasmic reticulum</keyword>
<dbReference type="GO" id="GO:0006465">
    <property type="term" value="P:signal peptide processing"/>
    <property type="evidence" value="ECO:0007669"/>
    <property type="project" value="InterPro"/>
</dbReference>
<keyword evidence="7 9" id="KW-0472">Membrane</keyword>
<protein>
    <recommendedName>
        <fullName evidence="3">Signal peptidase complex subunit 1</fullName>
    </recommendedName>
</protein>
<evidence type="ECO:0000313" key="10">
    <source>
        <dbReference type="EMBL" id="KAK6354199.1"/>
    </source>
</evidence>
<name>A0AAV9V419_9PEZI</name>
<accession>A0AAV9V419</accession>
<evidence type="ECO:0000256" key="1">
    <source>
        <dbReference type="ARBA" id="ARBA00004477"/>
    </source>
</evidence>
<evidence type="ECO:0000313" key="11">
    <source>
        <dbReference type="Proteomes" id="UP001373714"/>
    </source>
</evidence>
<dbReference type="AlphaFoldDB" id="A0AAV9V419"/>
<evidence type="ECO:0000256" key="6">
    <source>
        <dbReference type="ARBA" id="ARBA00022989"/>
    </source>
</evidence>
<dbReference type="Pfam" id="PF06645">
    <property type="entry name" value="SPC12"/>
    <property type="match status" value="1"/>
</dbReference>
<comment type="caution">
    <text evidence="10">The sequence shown here is derived from an EMBL/GenBank/DDBJ whole genome shotgun (WGS) entry which is preliminary data.</text>
</comment>
<proteinExistence type="inferred from homology"/>
<dbReference type="GO" id="GO:0005787">
    <property type="term" value="C:signal peptidase complex"/>
    <property type="evidence" value="ECO:0007669"/>
    <property type="project" value="InterPro"/>
</dbReference>
<dbReference type="Proteomes" id="UP001373714">
    <property type="component" value="Unassembled WGS sequence"/>
</dbReference>
<keyword evidence="4 9" id="KW-0812">Transmembrane</keyword>
<dbReference type="EMBL" id="JAVHNS010000005">
    <property type="protein sequence ID" value="KAK6354199.1"/>
    <property type="molecule type" value="Genomic_DNA"/>
</dbReference>
<gene>
    <name evidence="10" type="ORF">TWF730_008611</name>
</gene>
<evidence type="ECO:0000256" key="2">
    <source>
        <dbReference type="ARBA" id="ARBA00005245"/>
    </source>
</evidence>
<dbReference type="InterPro" id="IPR009542">
    <property type="entry name" value="Spc1/SPCS1"/>
</dbReference>
<evidence type="ECO:0000256" key="7">
    <source>
        <dbReference type="ARBA" id="ARBA00023136"/>
    </source>
</evidence>
<evidence type="ECO:0000256" key="3">
    <source>
        <dbReference type="ARBA" id="ARBA00017059"/>
    </source>
</evidence>